<comment type="caution">
    <text evidence="2">The sequence shown here is derived from an EMBL/GenBank/DDBJ whole genome shotgun (WGS) entry which is preliminary data.</text>
</comment>
<reference evidence="2 3" key="1">
    <citation type="journal article" date="2016" name="Nat. Commun.">
        <title>Thousands of microbial genomes shed light on interconnected biogeochemical processes in an aquifer system.</title>
        <authorList>
            <person name="Anantharaman K."/>
            <person name="Brown C.T."/>
            <person name="Hug L.A."/>
            <person name="Sharon I."/>
            <person name="Castelle C.J."/>
            <person name="Probst A.J."/>
            <person name="Thomas B.C."/>
            <person name="Singh A."/>
            <person name="Wilkins M.J."/>
            <person name="Karaoz U."/>
            <person name="Brodie E.L."/>
            <person name="Williams K.H."/>
            <person name="Hubbard S.S."/>
            <person name="Banfield J.F."/>
        </authorList>
    </citation>
    <scope>NUCLEOTIDE SEQUENCE [LARGE SCALE GENOMIC DNA]</scope>
</reference>
<gene>
    <name evidence="2" type="ORF">A3F54_04675</name>
</gene>
<dbReference type="Gene3D" id="3.30.420.10">
    <property type="entry name" value="Ribonuclease H-like superfamily/Ribonuclease H"/>
    <property type="match status" value="1"/>
</dbReference>
<dbReference type="GO" id="GO:0004523">
    <property type="term" value="F:RNA-DNA hybrid ribonuclease activity"/>
    <property type="evidence" value="ECO:0007669"/>
    <property type="project" value="InterPro"/>
</dbReference>
<dbReference type="InterPro" id="IPR002156">
    <property type="entry name" value="RNaseH_domain"/>
</dbReference>
<name>A0A1G2B0U6_9BACT</name>
<dbReference type="SUPFAM" id="SSF53098">
    <property type="entry name" value="Ribonuclease H-like"/>
    <property type="match status" value="1"/>
</dbReference>
<dbReference type="EMBL" id="MHKD01000041">
    <property type="protein sequence ID" value="OGY81837.1"/>
    <property type="molecule type" value="Genomic_DNA"/>
</dbReference>
<dbReference type="Pfam" id="PF13456">
    <property type="entry name" value="RVT_3"/>
    <property type="match status" value="1"/>
</dbReference>
<dbReference type="InterPro" id="IPR036397">
    <property type="entry name" value="RNaseH_sf"/>
</dbReference>
<evidence type="ECO:0000259" key="1">
    <source>
        <dbReference type="PROSITE" id="PS50879"/>
    </source>
</evidence>
<evidence type="ECO:0000313" key="3">
    <source>
        <dbReference type="Proteomes" id="UP000176952"/>
    </source>
</evidence>
<sequence length="134" mass="14800">MTKIIAYTDGGARGNPGPAGLGVVLYNEQGKIVSRHKAFLGVQTNNQAEYKAVIVALTEALNHGADELELRADSKLIIEQLKGNYRVKDKILGQLFVKVWNLRHRFKKIILVHVPRARNKVADALANEAMDEGV</sequence>
<dbReference type="PANTHER" id="PTHR48475">
    <property type="entry name" value="RIBONUCLEASE H"/>
    <property type="match status" value="1"/>
</dbReference>
<dbReference type="PANTHER" id="PTHR48475:SF1">
    <property type="entry name" value="RNASE H TYPE-1 DOMAIN-CONTAINING PROTEIN"/>
    <property type="match status" value="1"/>
</dbReference>
<dbReference type="Proteomes" id="UP000176952">
    <property type="component" value="Unassembled WGS sequence"/>
</dbReference>
<dbReference type="InterPro" id="IPR012337">
    <property type="entry name" value="RNaseH-like_sf"/>
</dbReference>
<protein>
    <recommendedName>
        <fullName evidence="1">RNase H type-1 domain-containing protein</fullName>
    </recommendedName>
</protein>
<evidence type="ECO:0000313" key="2">
    <source>
        <dbReference type="EMBL" id="OGY81837.1"/>
    </source>
</evidence>
<dbReference type="GO" id="GO:0003676">
    <property type="term" value="F:nucleic acid binding"/>
    <property type="evidence" value="ECO:0007669"/>
    <property type="project" value="InterPro"/>
</dbReference>
<accession>A0A1G2B0U6</accession>
<feature type="domain" description="RNase H type-1" evidence="1">
    <location>
        <begin position="1"/>
        <end position="134"/>
    </location>
</feature>
<dbReference type="CDD" id="cd09279">
    <property type="entry name" value="RNase_HI_like"/>
    <property type="match status" value="1"/>
</dbReference>
<dbReference type="STRING" id="1798542.A3F54_04675"/>
<proteinExistence type="predicted"/>
<dbReference type="PROSITE" id="PS50879">
    <property type="entry name" value="RNASE_H_1"/>
    <property type="match status" value="1"/>
</dbReference>
<dbReference type="AlphaFoldDB" id="A0A1G2B0U6"/>
<organism evidence="2 3">
    <name type="scientific">Candidatus Kerfeldbacteria bacterium RIFCSPHIGHO2_12_FULL_48_17</name>
    <dbReference type="NCBI Taxonomy" id="1798542"/>
    <lineage>
        <taxon>Bacteria</taxon>
        <taxon>Candidatus Kerfeldiibacteriota</taxon>
    </lineage>
</organism>